<organism evidence="3 4">
    <name type="scientific">Trebonia kvetii</name>
    <dbReference type="NCBI Taxonomy" id="2480626"/>
    <lineage>
        <taxon>Bacteria</taxon>
        <taxon>Bacillati</taxon>
        <taxon>Actinomycetota</taxon>
        <taxon>Actinomycetes</taxon>
        <taxon>Streptosporangiales</taxon>
        <taxon>Treboniaceae</taxon>
        <taxon>Trebonia</taxon>
    </lineage>
</organism>
<feature type="domain" description="Bacterial Ig-like" evidence="2">
    <location>
        <begin position="449"/>
        <end position="540"/>
    </location>
</feature>
<dbReference type="AlphaFoldDB" id="A0A6P2C179"/>
<feature type="domain" description="Bacterial Ig-like" evidence="2">
    <location>
        <begin position="254"/>
        <end position="339"/>
    </location>
</feature>
<dbReference type="RefSeq" id="WP_145854105.1">
    <property type="nucleotide sequence ID" value="NZ_RPFW01000003.1"/>
</dbReference>
<feature type="domain" description="Bacterial Ig-like" evidence="2">
    <location>
        <begin position="354"/>
        <end position="440"/>
    </location>
</feature>
<dbReference type="InterPro" id="IPR032109">
    <property type="entry name" value="Big_3_5"/>
</dbReference>
<feature type="domain" description="Bacterial Ig-like" evidence="2">
    <location>
        <begin position="152"/>
        <end position="243"/>
    </location>
</feature>
<evidence type="ECO:0000259" key="2">
    <source>
        <dbReference type="Pfam" id="PF16640"/>
    </source>
</evidence>
<feature type="signal peptide" evidence="1">
    <location>
        <begin position="1"/>
        <end position="27"/>
    </location>
</feature>
<comment type="caution">
    <text evidence="3">The sequence shown here is derived from an EMBL/GenBank/DDBJ whole genome shotgun (WGS) entry which is preliminary data.</text>
</comment>
<feature type="domain" description="Bacterial Ig-like" evidence="2">
    <location>
        <begin position="51"/>
        <end position="136"/>
    </location>
</feature>
<dbReference type="Gene3D" id="2.60.40.10">
    <property type="entry name" value="Immunoglobulins"/>
    <property type="match status" value="5"/>
</dbReference>
<dbReference type="InterPro" id="IPR013783">
    <property type="entry name" value="Ig-like_fold"/>
</dbReference>
<name>A0A6P2C179_9ACTN</name>
<keyword evidence="4" id="KW-1185">Reference proteome</keyword>
<gene>
    <name evidence="3" type="ORF">EAS64_17760</name>
</gene>
<dbReference type="EMBL" id="RPFW01000003">
    <property type="protein sequence ID" value="TVZ04236.1"/>
    <property type="molecule type" value="Genomic_DNA"/>
</dbReference>
<evidence type="ECO:0000313" key="3">
    <source>
        <dbReference type="EMBL" id="TVZ04236.1"/>
    </source>
</evidence>
<accession>A0A6P2C179</accession>
<dbReference type="Proteomes" id="UP000460272">
    <property type="component" value="Unassembled WGS sequence"/>
</dbReference>
<evidence type="ECO:0000256" key="1">
    <source>
        <dbReference type="SAM" id="SignalP"/>
    </source>
</evidence>
<feature type="chain" id="PRO_5027005181" evidence="1">
    <location>
        <begin position="28"/>
        <end position="595"/>
    </location>
</feature>
<proteinExistence type="predicted"/>
<dbReference type="OrthoDB" id="5116909at2"/>
<reference evidence="3 4" key="1">
    <citation type="submission" date="2018-11" db="EMBL/GenBank/DDBJ databases">
        <title>Trebonia kvetii gen.nov., sp.nov., a novel acidophilic actinobacterium, and proposal of the new actinobacterial family Treboniaceae fam. nov.</title>
        <authorList>
            <person name="Rapoport D."/>
            <person name="Sagova-Mareckova M."/>
            <person name="Sedlacek I."/>
            <person name="Provaznik J."/>
            <person name="Kralova S."/>
            <person name="Pavlinic D."/>
            <person name="Benes V."/>
            <person name="Kopecky J."/>
        </authorList>
    </citation>
    <scope>NUCLEOTIDE SEQUENCE [LARGE SCALE GENOMIC DNA]</scope>
    <source>
        <strain evidence="3 4">15Tr583</strain>
    </source>
</reference>
<dbReference type="Pfam" id="PF16640">
    <property type="entry name" value="Big_3_5"/>
    <property type="match status" value="5"/>
</dbReference>
<evidence type="ECO:0000313" key="4">
    <source>
        <dbReference type="Proteomes" id="UP000460272"/>
    </source>
</evidence>
<dbReference type="GO" id="GO:0005975">
    <property type="term" value="P:carbohydrate metabolic process"/>
    <property type="evidence" value="ECO:0007669"/>
    <property type="project" value="UniProtKB-ARBA"/>
</dbReference>
<keyword evidence="1" id="KW-0732">Signal</keyword>
<sequence length="595" mass="58256">MRRYTLALAALPLLASFCAAGAGVASAATPAPGPAPAVAGASQTALALTAPTVAFGDEQGETLTVTVSGAAGTPTGTVAISDGTDTVCTIALASGTGNCAPTAEEFPIGQVMLTATYAGDGDFLSSVSPAVSLEVTSPAPAPPPATTTTMQLSKAAVSYGDEQAETISVTVAAPGDGGATPGGTVTVSAGTAAICTIGLAAGAGSCVLKATALPPGTAKLTAAYPGDASFAASASAVAPLTVAKEPTATAVALSAAKVSYGAEQHEHISVTVKPAFGGTPTGHVTVKSGGKTIRVIALSAGKGGYTLSAASLAGGTVTLTASYSGDADFAGSTSAAKKLAIARESSKTALLLSAAKVSYGAEHRERFSVAVRPALGGIPAGHVTVRAGKTTLCVITLKSAKGACAPAATRLAAGRYKITASYSGSGGVNPSASAAKTLSIVKAAATTTLTLSKAKVTYGSEGAEKISVRVAPQYAGMPGGTVTVRANGSTLAVIKLKSGTGSLTLSAKRLAAGQYKLVASYAGSANFGSATSAKKSLTVASPPPPKPACYPLSNEGTCYEPGEFCRTADHGKTGIAGDGERIICEDNNGWRWEPY</sequence>
<protein>
    <submittedName>
        <fullName evidence="3">Ig-like domain repeat protein</fullName>
    </submittedName>
</protein>